<comment type="catalytic activity">
    <reaction evidence="1">
        <text>alpha-D-galactose 1-phosphate + UDP-alpha-D-glucose = alpha-D-glucose 1-phosphate + UDP-alpha-D-galactose</text>
        <dbReference type="Rhea" id="RHEA:13989"/>
        <dbReference type="ChEBI" id="CHEBI:58336"/>
        <dbReference type="ChEBI" id="CHEBI:58601"/>
        <dbReference type="ChEBI" id="CHEBI:58885"/>
        <dbReference type="ChEBI" id="CHEBI:66914"/>
        <dbReference type="EC" id="2.7.7.12"/>
    </reaction>
</comment>
<dbReference type="EMBL" id="NGJX01000016">
    <property type="protein sequence ID" value="RST99215.1"/>
    <property type="molecule type" value="Genomic_DNA"/>
</dbReference>
<evidence type="ECO:0000256" key="3">
    <source>
        <dbReference type="ARBA" id="ARBA00022490"/>
    </source>
</evidence>
<gene>
    <name evidence="9" type="ORF">CBF32_12155</name>
</gene>
<keyword evidence="4" id="KW-0808">Transferase</keyword>
<evidence type="ECO:0000256" key="4">
    <source>
        <dbReference type="ARBA" id="ARBA00022679"/>
    </source>
</evidence>
<keyword evidence="10" id="KW-1185">Reference proteome</keyword>
<dbReference type="AlphaFoldDB" id="A0A369APC3"/>
<name>A0A369APC3_9ENTE</name>
<comment type="pathway">
    <text evidence="2">Carbohydrate metabolism; galactose metabolism.</text>
</comment>
<dbReference type="Proteomes" id="UP000288197">
    <property type="component" value="Unassembled WGS sequence"/>
</dbReference>
<dbReference type="GeneID" id="63147379"/>
<dbReference type="RefSeq" id="WP_114290398.1">
    <property type="nucleotide sequence ID" value="NZ_JBMEAJ010000016.1"/>
</dbReference>
<evidence type="ECO:0000256" key="7">
    <source>
        <dbReference type="ARBA" id="ARBA00023277"/>
    </source>
</evidence>
<sequence length="418" mass="48691">MEKYINDFINLAIGSGGWMILDRIYLRNRLESLIGEWQKENEEVEMPESMSSQEIVDKLLNVAIKNNKLDSQNKRDIEKLQSELMELLTPPPSVLNALFSQHYDNLPHEATDYYHLLNINNGFIKSSFLRAEEIEIDNSNWVIQPNSWANIDENVCQQCFESEGFGVLKNRLKRIIRMNLKGESWGFSYEQTPLFHEHSQFFPEEHSQFEISRKLHETMLQLVEIYPHYFISFDPLKDKVKHHSSFFGGKKNLPLFKEEATHEFDIPGFVTVSAALVDWPLSVIRLKTTSKKNLLNSIEYLNLRWQQYSYPSLDILAKNESGEVTHSLIPIFRIEDNMYVADLILVDESVAFNRTVNYENLLADKFSIVDQLGVINIKEDLEINDRLKEIVAENMLKQSVFKNTPEGETAFIRFVDTL</sequence>
<dbReference type="Pfam" id="PF01087">
    <property type="entry name" value="GalP_UDP_transf"/>
    <property type="match status" value="1"/>
</dbReference>
<keyword evidence="3" id="KW-0963">Cytoplasm</keyword>
<keyword evidence="7" id="KW-0119">Carbohydrate metabolism</keyword>
<comment type="caution">
    <text evidence="9">The sequence shown here is derived from an EMBL/GenBank/DDBJ whole genome shotgun (WGS) entry which is preliminary data.</text>
</comment>
<evidence type="ECO:0000256" key="2">
    <source>
        <dbReference type="ARBA" id="ARBA00004947"/>
    </source>
</evidence>
<dbReference type="GO" id="GO:0005737">
    <property type="term" value="C:cytoplasm"/>
    <property type="evidence" value="ECO:0007669"/>
    <property type="project" value="InterPro"/>
</dbReference>
<dbReference type="GO" id="GO:0006012">
    <property type="term" value="P:galactose metabolic process"/>
    <property type="evidence" value="ECO:0007669"/>
    <property type="project" value="UniProtKB-KW"/>
</dbReference>
<evidence type="ECO:0000313" key="9">
    <source>
        <dbReference type="EMBL" id="RST99215.1"/>
    </source>
</evidence>
<evidence type="ECO:0000256" key="5">
    <source>
        <dbReference type="ARBA" id="ARBA00022695"/>
    </source>
</evidence>
<dbReference type="PANTHER" id="PTHR39191">
    <property type="entry name" value="GALACTOSE-1-PHOSPHATE URIDYLYLTRANSFERASE"/>
    <property type="match status" value="1"/>
</dbReference>
<organism evidence="9 10">
    <name type="scientific">Vagococcus fluvialis</name>
    <dbReference type="NCBI Taxonomy" id="2738"/>
    <lineage>
        <taxon>Bacteria</taxon>
        <taxon>Bacillati</taxon>
        <taxon>Bacillota</taxon>
        <taxon>Bacilli</taxon>
        <taxon>Lactobacillales</taxon>
        <taxon>Enterococcaceae</taxon>
        <taxon>Vagococcus</taxon>
    </lineage>
</organism>
<keyword evidence="5" id="KW-0548">Nucleotidyltransferase</keyword>
<evidence type="ECO:0000256" key="1">
    <source>
        <dbReference type="ARBA" id="ARBA00001107"/>
    </source>
</evidence>
<dbReference type="InterPro" id="IPR000766">
    <property type="entry name" value="GalP_uridyl_Trfase_II"/>
</dbReference>
<dbReference type="GO" id="GO:0008108">
    <property type="term" value="F:UDP-glucose:hexose-1-phosphate uridylyltransferase activity"/>
    <property type="evidence" value="ECO:0007669"/>
    <property type="project" value="UniProtKB-EC"/>
</dbReference>
<dbReference type="PANTHER" id="PTHR39191:SF1">
    <property type="entry name" value="DUF4922 DOMAIN-CONTAINING PROTEIN"/>
    <property type="match status" value="1"/>
</dbReference>
<proteinExistence type="predicted"/>
<evidence type="ECO:0000256" key="6">
    <source>
        <dbReference type="ARBA" id="ARBA00023144"/>
    </source>
</evidence>
<keyword evidence="6" id="KW-0299">Galactose metabolism</keyword>
<reference evidence="9 10" key="1">
    <citation type="submission" date="2017-05" db="EMBL/GenBank/DDBJ databases">
        <title>Vagococcus spp. assemblies.</title>
        <authorList>
            <person name="Gulvik C.A."/>
        </authorList>
    </citation>
    <scope>NUCLEOTIDE SEQUENCE [LARGE SCALE GENOMIC DNA]</scope>
    <source>
        <strain evidence="9 10">NCFB 2497</strain>
    </source>
</reference>
<protein>
    <recommendedName>
        <fullName evidence="8">Galactose-1-phosphate uridyl transferase N-terminal domain-containing protein</fullName>
    </recommendedName>
</protein>
<feature type="domain" description="Galactose-1-phosphate uridyl transferase N-terminal" evidence="8">
    <location>
        <begin position="21"/>
        <end position="126"/>
    </location>
</feature>
<evidence type="ECO:0000259" key="8">
    <source>
        <dbReference type="Pfam" id="PF01087"/>
    </source>
</evidence>
<dbReference type="InterPro" id="IPR005849">
    <property type="entry name" value="GalP_Utransf_N"/>
</dbReference>
<dbReference type="OrthoDB" id="2293at2"/>
<accession>A0A369APC3</accession>
<evidence type="ECO:0000313" key="10">
    <source>
        <dbReference type="Proteomes" id="UP000288197"/>
    </source>
</evidence>